<dbReference type="InterPro" id="IPR036390">
    <property type="entry name" value="WH_DNA-bd_sf"/>
</dbReference>
<dbReference type="CDD" id="cd00009">
    <property type="entry name" value="AAA"/>
    <property type="match status" value="1"/>
</dbReference>
<dbReference type="GO" id="GO:0006281">
    <property type="term" value="P:DNA repair"/>
    <property type="evidence" value="ECO:0007669"/>
    <property type="project" value="UniProtKB-UniRule"/>
</dbReference>
<evidence type="ECO:0000256" key="2">
    <source>
        <dbReference type="ARBA" id="ARBA00022741"/>
    </source>
</evidence>
<dbReference type="InterPro" id="IPR008823">
    <property type="entry name" value="RuvB_wg_C"/>
</dbReference>
<dbReference type="Proteomes" id="UP000051672">
    <property type="component" value="Unassembled WGS sequence"/>
</dbReference>
<proteinExistence type="inferred from homology"/>
<dbReference type="NCBIfam" id="TIGR00635">
    <property type="entry name" value="ruvB"/>
    <property type="match status" value="1"/>
</dbReference>
<keyword evidence="12" id="KW-0347">Helicase</keyword>
<accession>A0A0R2B7S9</accession>
<keyword evidence="5 9" id="KW-0067">ATP-binding</keyword>
<feature type="binding site" evidence="9">
    <location>
        <begin position="136"/>
        <end position="138"/>
    </location>
    <ligand>
        <name>ATP</name>
        <dbReference type="ChEBI" id="CHEBI:30616"/>
    </ligand>
</feature>
<dbReference type="InterPro" id="IPR003593">
    <property type="entry name" value="AAA+_ATPase"/>
</dbReference>
<comment type="subunit">
    <text evidence="9">Homohexamer. Forms an RuvA(8)-RuvB(12)-Holliday junction (HJ) complex. HJ DNA is sandwiched between 2 RuvA tetramers; dsDNA enters through RuvA and exits via RuvB. An RuvB hexamer assembles on each DNA strand where it exits the tetramer. Each RuvB hexamer is contacted by two RuvA subunits (via domain III) on 2 adjacent RuvB subunits; this complex drives branch migration. In the full resolvosome a probable DNA-RuvA(4)-RuvB(12)-RuvC(2) complex forms which resolves the HJ.</text>
</comment>
<keyword evidence="8 9" id="KW-0234">DNA repair</keyword>
<feature type="region of interest" description="Head domain (RuvB-H)" evidence="9">
    <location>
        <begin position="263"/>
        <end position="339"/>
    </location>
</feature>
<comment type="similarity">
    <text evidence="9">Belongs to the RuvB family.</text>
</comment>
<evidence type="ECO:0000256" key="9">
    <source>
        <dbReference type="HAMAP-Rule" id="MF_00016"/>
    </source>
</evidence>
<comment type="catalytic activity">
    <reaction evidence="9">
        <text>ATP + H2O = ADP + phosphate + H(+)</text>
        <dbReference type="Rhea" id="RHEA:13065"/>
        <dbReference type="ChEBI" id="CHEBI:15377"/>
        <dbReference type="ChEBI" id="CHEBI:15378"/>
        <dbReference type="ChEBI" id="CHEBI:30616"/>
        <dbReference type="ChEBI" id="CHEBI:43474"/>
        <dbReference type="ChEBI" id="CHEBI:456216"/>
    </reaction>
</comment>
<dbReference type="NCBIfam" id="NF000868">
    <property type="entry name" value="PRK00080.1"/>
    <property type="match status" value="1"/>
</dbReference>
<dbReference type="Pfam" id="PF17864">
    <property type="entry name" value="AAA_lid_4"/>
    <property type="match status" value="1"/>
</dbReference>
<dbReference type="Pfam" id="PF05496">
    <property type="entry name" value="RuvB_N"/>
    <property type="match status" value="1"/>
</dbReference>
<dbReference type="GO" id="GO:0006310">
    <property type="term" value="P:DNA recombination"/>
    <property type="evidence" value="ECO:0007669"/>
    <property type="project" value="UniProtKB-UniRule"/>
</dbReference>
<protein>
    <recommendedName>
        <fullName evidence="9">Holliday junction branch migration complex subunit RuvB</fullName>
        <ecNumber evidence="9">3.6.4.-</ecNumber>
    </recommendedName>
</protein>
<dbReference type="STRING" id="1423727.FC34_GL001647"/>
<evidence type="ECO:0000256" key="1">
    <source>
        <dbReference type="ARBA" id="ARBA00022490"/>
    </source>
</evidence>
<feature type="binding site" evidence="9">
    <location>
        <position position="318"/>
    </location>
    <ligand>
        <name>DNA</name>
        <dbReference type="ChEBI" id="CHEBI:16991"/>
    </ligand>
</feature>
<feature type="binding site" evidence="9">
    <location>
        <position position="28"/>
    </location>
    <ligand>
        <name>ATP</name>
        <dbReference type="ChEBI" id="CHEBI:30616"/>
    </ligand>
</feature>
<keyword evidence="3 9" id="KW-0227">DNA damage</keyword>
<dbReference type="GO" id="GO:0005524">
    <property type="term" value="F:ATP binding"/>
    <property type="evidence" value="ECO:0007669"/>
    <property type="project" value="UniProtKB-UniRule"/>
</dbReference>
<keyword evidence="1 9" id="KW-0963">Cytoplasm</keyword>
<dbReference type="HAMAP" id="MF_00016">
    <property type="entry name" value="DNA_HJ_migration_RuvB"/>
    <property type="match status" value="1"/>
</dbReference>
<gene>
    <name evidence="9" type="primary">ruvB</name>
    <name evidence="12" type="ORF">FC34_GL001647</name>
</gene>
<name>A0A0R2B7S9_9LACO</name>
<dbReference type="SUPFAM" id="SSF52540">
    <property type="entry name" value="P-loop containing nucleoside triphosphate hydrolases"/>
    <property type="match status" value="1"/>
</dbReference>
<feature type="domain" description="AAA+ ATPase" evidence="11">
    <location>
        <begin position="59"/>
        <end position="190"/>
    </location>
</feature>
<dbReference type="InterPro" id="IPR008824">
    <property type="entry name" value="RuvB-like_N"/>
</dbReference>
<comment type="domain">
    <text evidence="9">Has 3 domains, the large (RuvB-L) and small ATPase (RuvB-S) domains and the C-terminal head (RuvB-H) domain. The head domain binds DNA, while the ATPase domains jointly bind ATP, ADP or are empty depending on the state of the subunit in the translocation cycle. During a single DNA translocation step the structure of each domain remains the same, but their relative positions change.</text>
</comment>
<reference evidence="12 13" key="1">
    <citation type="journal article" date="2015" name="Genome Announc.">
        <title>Expanding the biotechnology potential of lactobacilli through comparative genomics of 213 strains and associated genera.</title>
        <authorList>
            <person name="Sun Z."/>
            <person name="Harris H.M."/>
            <person name="McCann A."/>
            <person name="Guo C."/>
            <person name="Argimon S."/>
            <person name="Zhang W."/>
            <person name="Yang X."/>
            <person name="Jeffery I.B."/>
            <person name="Cooney J.C."/>
            <person name="Kagawa T.F."/>
            <person name="Liu W."/>
            <person name="Song Y."/>
            <person name="Salvetti E."/>
            <person name="Wrobel A."/>
            <person name="Rasinkangas P."/>
            <person name="Parkhill J."/>
            <person name="Rea M.C."/>
            <person name="O'Sullivan O."/>
            <person name="Ritari J."/>
            <person name="Douillard F.P."/>
            <person name="Paul Ross R."/>
            <person name="Yang R."/>
            <person name="Briner A.E."/>
            <person name="Felis G.E."/>
            <person name="de Vos W.M."/>
            <person name="Barrangou R."/>
            <person name="Klaenhammer T.R."/>
            <person name="Caufield P.W."/>
            <person name="Cui Y."/>
            <person name="Zhang H."/>
            <person name="O'Toole P.W."/>
        </authorList>
    </citation>
    <scope>NUCLEOTIDE SEQUENCE [LARGE SCALE GENOMIC DNA]</scope>
    <source>
        <strain evidence="12 13">DSM 23927</strain>
    </source>
</reference>
<dbReference type="GO" id="GO:0048476">
    <property type="term" value="C:Holliday junction resolvase complex"/>
    <property type="evidence" value="ECO:0007669"/>
    <property type="project" value="UniProtKB-UniRule"/>
</dbReference>
<dbReference type="PANTHER" id="PTHR42848:SF1">
    <property type="entry name" value="HOLLIDAY JUNCTION BRANCH MIGRATION COMPLEX SUBUNIT RUVB"/>
    <property type="match status" value="1"/>
</dbReference>
<dbReference type="InterPro" id="IPR036388">
    <property type="entry name" value="WH-like_DNA-bd_sf"/>
</dbReference>
<feature type="binding site" evidence="9">
    <location>
        <position position="74"/>
    </location>
    <ligand>
        <name>ATP</name>
        <dbReference type="ChEBI" id="CHEBI:30616"/>
    </ligand>
</feature>
<feature type="region of interest" description="Large ATPase domain (RuvB-L)" evidence="9">
    <location>
        <begin position="9"/>
        <end position="189"/>
    </location>
</feature>
<dbReference type="Gene3D" id="1.10.8.60">
    <property type="match status" value="1"/>
</dbReference>
<evidence type="ECO:0000313" key="13">
    <source>
        <dbReference type="Proteomes" id="UP000051672"/>
    </source>
</evidence>
<evidence type="ECO:0000256" key="3">
    <source>
        <dbReference type="ARBA" id="ARBA00022763"/>
    </source>
</evidence>
<keyword evidence="13" id="KW-1185">Reference proteome</keyword>
<dbReference type="InterPro" id="IPR027417">
    <property type="entry name" value="P-loop_NTPase"/>
</dbReference>
<feature type="binding site" evidence="9">
    <location>
        <position position="226"/>
    </location>
    <ligand>
        <name>ATP</name>
        <dbReference type="ChEBI" id="CHEBI:30616"/>
    </ligand>
</feature>
<keyword evidence="4 9" id="KW-0378">Hydrolase</keyword>
<comment type="caution">
    <text evidence="9">Lacks conserved residue(s) required for the propagation of feature annotation.</text>
</comment>
<evidence type="ECO:0000256" key="7">
    <source>
        <dbReference type="ARBA" id="ARBA00023172"/>
    </source>
</evidence>
<feature type="binding site" evidence="9">
    <location>
        <position position="74"/>
    </location>
    <ligand>
        <name>Mg(2+)</name>
        <dbReference type="ChEBI" id="CHEBI:18420"/>
    </ligand>
</feature>
<feature type="binding site" evidence="9">
    <location>
        <position position="29"/>
    </location>
    <ligand>
        <name>ATP</name>
        <dbReference type="ChEBI" id="CHEBI:30616"/>
    </ligand>
</feature>
<evidence type="ECO:0000259" key="11">
    <source>
        <dbReference type="SMART" id="SM00382"/>
    </source>
</evidence>
<feature type="binding site" evidence="9">
    <location>
        <position position="179"/>
    </location>
    <ligand>
        <name>ATP</name>
        <dbReference type="ChEBI" id="CHEBI:30616"/>
    </ligand>
</feature>
<evidence type="ECO:0000256" key="10">
    <source>
        <dbReference type="SAM" id="MobiDB-lite"/>
    </source>
</evidence>
<evidence type="ECO:0000256" key="8">
    <source>
        <dbReference type="ARBA" id="ARBA00023204"/>
    </source>
</evidence>
<keyword evidence="6 9" id="KW-0238">DNA-binding</keyword>
<organism evidence="12 13">
    <name type="scientific">Lacticaseibacillus brantae DSM 23927</name>
    <dbReference type="NCBI Taxonomy" id="1423727"/>
    <lineage>
        <taxon>Bacteria</taxon>
        <taxon>Bacillati</taxon>
        <taxon>Bacillota</taxon>
        <taxon>Bacilli</taxon>
        <taxon>Lactobacillales</taxon>
        <taxon>Lactobacillaceae</taxon>
        <taxon>Lacticaseibacillus</taxon>
    </lineage>
</organism>
<feature type="binding site" evidence="9">
    <location>
        <position position="75"/>
    </location>
    <ligand>
        <name>ATP</name>
        <dbReference type="ChEBI" id="CHEBI:30616"/>
    </ligand>
</feature>
<dbReference type="InterPro" id="IPR004605">
    <property type="entry name" value="DNA_helicase_Holl-junc_RuvB"/>
</dbReference>
<feature type="binding site" evidence="9">
    <location>
        <position position="189"/>
    </location>
    <ligand>
        <name>ATP</name>
        <dbReference type="ChEBI" id="CHEBI:30616"/>
    </ligand>
</feature>
<comment type="caution">
    <text evidence="12">The sequence shown here is derived from an EMBL/GenBank/DDBJ whole genome shotgun (WGS) entry which is preliminary data.</text>
</comment>
<feature type="binding site" evidence="9">
    <location>
        <position position="73"/>
    </location>
    <ligand>
        <name>ATP</name>
        <dbReference type="ChEBI" id="CHEBI:30616"/>
    </ligand>
</feature>
<feature type="region of interest" description="Disordered" evidence="10">
    <location>
        <begin position="1"/>
        <end position="23"/>
    </location>
</feature>
<dbReference type="Gene3D" id="1.10.10.10">
    <property type="entry name" value="Winged helix-like DNA-binding domain superfamily/Winged helix DNA-binding domain"/>
    <property type="match status" value="1"/>
</dbReference>
<evidence type="ECO:0000256" key="4">
    <source>
        <dbReference type="ARBA" id="ARBA00022801"/>
    </source>
</evidence>
<feature type="region of interest" description="Small ATPAse domain (RuvB-S)" evidence="9">
    <location>
        <begin position="190"/>
        <end position="260"/>
    </location>
</feature>
<dbReference type="GO" id="GO:0000400">
    <property type="term" value="F:four-way junction DNA binding"/>
    <property type="evidence" value="ECO:0007669"/>
    <property type="project" value="UniProtKB-UniRule"/>
</dbReference>
<dbReference type="GO" id="GO:0016887">
    <property type="term" value="F:ATP hydrolysis activity"/>
    <property type="evidence" value="ECO:0007669"/>
    <property type="project" value="RHEA"/>
</dbReference>
<dbReference type="GO" id="GO:0005737">
    <property type="term" value="C:cytoplasm"/>
    <property type="evidence" value="ECO:0007669"/>
    <property type="project" value="UniProtKB-SubCell"/>
</dbReference>
<feature type="binding site" evidence="9">
    <location>
        <position position="323"/>
    </location>
    <ligand>
        <name>DNA</name>
        <dbReference type="ChEBI" id="CHEBI:16991"/>
    </ligand>
</feature>
<evidence type="ECO:0000256" key="6">
    <source>
        <dbReference type="ARBA" id="ARBA00023125"/>
    </source>
</evidence>
<dbReference type="PANTHER" id="PTHR42848">
    <property type="match status" value="1"/>
</dbReference>
<dbReference type="PATRIC" id="fig|1423727.3.peg.1669"/>
<dbReference type="GO" id="GO:0009378">
    <property type="term" value="F:four-way junction helicase activity"/>
    <property type="evidence" value="ECO:0007669"/>
    <property type="project" value="InterPro"/>
</dbReference>
<dbReference type="Pfam" id="PF05491">
    <property type="entry name" value="WHD_RuvB"/>
    <property type="match status" value="1"/>
</dbReference>
<feature type="binding site" evidence="9">
    <location>
        <position position="70"/>
    </location>
    <ligand>
        <name>ATP</name>
        <dbReference type="ChEBI" id="CHEBI:30616"/>
    </ligand>
</feature>
<keyword evidence="7 9" id="KW-0233">DNA recombination</keyword>
<sequence>MGGNDVAEDDRLTSSQVNPDEEPIELSLRPQTLSQYIGQEAVKSQLEVYIQAAKQREESLDHVLLYGPPGLGKTTLALVIANELGVNIKTTSGPAIERPGDLVALLNELQAGDVLFIDEIHRLPKIVEEMLYSAMEDFYIDIVVGQGPTAHPVHFPLPPFTLIGATTRAGVLSAPLRDRFGIAAHMAYYTEADLTAIVYRSATVFNLQLDDQGAHEIARRSRGTPRIANRLLKRIRDFADVAGAETVSLAIVDHALDQLQVDQLGLDQVDRKLLQFMIRDYNGGPVGLNTIAANIGEESTTIEEMYEPYLLQIGLLKRTPRGRQVTPAGFAHLGLPYSE</sequence>
<dbReference type="SMART" id="SM00382">
    <property type="entry name" value="AAA"/>
    <property type="match status" value="1"/>
</dbReference>
<dbReference type="EC" id="3.6.4.-" evidence="9"/>
<dbReference type="SUPFAM" id="SSF46785">
    <property type="entry name" value="Winged helix' DNA-binding domain"/>
    <property type="match status" value="1"/>
</dbReference>
<dbReference type="InterPro" id="IPR041445">
    <property type="entry name" value="AAA_lid_4"/>
</dbReference>
<dbReference type="EMBL" id="AYZQ01000004">
    <property type="protein sequence ID" value="KRM71532.1"/>
    <property type="molecule type" value="Genomic_DNA"/>
</dbReference>
<evidence type="ECO:0000313" key="12">
    <source>
        <dbReference type="EMBL" id="KRM71532.1"/>
    </source>
</evidence>
<comment type="function">
    <text evidence="9">The RuvA-RuvB-RuvC complex processes Holliday junction (HJ) DNA during genetic recombination and DNA repair, while the RuvA-RuvB complex plays an important role in the rescue of blocked DNA replication forks via replication fork reversal (RFR). RuvA specifically binds to HJ cruciform DNA, conferring on it an open structure. The RuvB hexamer acts as an ATP-dependent pump, pulling dsDNA into and through the RuvAB complex. RuvB forms 2 homohexamers on either side of HJ DNA bound by 1 or 2 RuvA tetramers; 4 subunits per hexamer contact DNA at a time. Coordinated motions by a converter formed by DNA-disengaged RuvB subunits stimulates ATP hydrolysis and nucleotide exchange. Immobilization of the converter enables RuvB to convert the ATP-contained energy into a lever motion, pulling 2 nucleotides of DNA out of the RuvA tetramer per ATP hydrolyzed, thus driving DNA branch migration. The RuvB motors rotate together with the DNA substrate, which together with the progressing nucleotide cycle form the mechanistic basis for DNA recombination by continuous HJ branch migration. Branch migration allows RuvC to scan DNA until it finds its consensus sequence, where it cleaves and resolves cruciform DNA.</text>
</comment>
<dbReference type="Gene3D" id="3.40.50.300">
    <property type="entry name" value="P-loop containing nucleotide triphosphate hydrolases"/>
    <property type="match status" value="1"/>
</dbReference>
<dbReference type="AlphaFoldDB" id="A0A0R2B7S9"/>
<keyword evidence="2 9" id="KW-0547">Nucleotide-binding</keyword>
<evidence type="ECO:0000256" key="5">
    <source>
        <dbReference type="ARBA" id="ARBA00022840"/>
    </source>
</evidence>
<comment type="subcellular location">
    <subcellularLocation>
        <location evidence="9">Cytoplasm</location>
    </subcellularLocation>
</comment>